<comment type="similarity">
    <text evidence="2 9">Belongs to the cytochrome P450 family.</text>
</comment>
<dbReference type="EMBL" id="BLKM01003281">
    <property type="protein sequence ID" value="GFG28245.1"/>
    <property type="molecule type" value="Genomic_DNA"/>
</dbReference>
<dbReference type="GO" id="GO:0016705">
    <property type="term" value="F:oxidoreductase activity, acting on paired donors, with incorporation or reduction of molecular oxygen"/>
    <property type="evidence" value="ECO:0007669"/>
    <property type="project" value="InterPro"/>
</dbReference>
<evidence type="ECO:0000256" key="5">
    <source>
        <dbReference type="ARBA" id="ARBA00023002"/>
    </source>
</evidence>
<dbReference type="OrthoDB" id="3945418at2759"/>
<name>A0A6L2PCI4_COPFO</name>
<reference evidence="11" key="1">
    <citation type="submission" date="2020-01" db="EMBL/GenBank/DDBJ databases">
        <title>Draft genome sequence of the Termite Coptotermes fromosanus.</title>
        <authorList>
            <person name="Itakura S."/>
            <person name="Yosikawa Y."/>
            <person name="Umezawa K."/>
        </authorList>
    </citation>
    <scope>NUCLEOTIDE SEQUENCE [LARGE SCALE GENOMIC DNA]</scope>
</reference>
<dbReference type="InterPro" id="IPR036396">
    <property type="entry name" value="Cyt_P450_sf"/>
</dbReference>
<sequence>MLIQAVAGMAMLRKHLVARTKRFVCAINSHCVRNYSTKIKTFNDIPSVQGAWPLIGHTHLFGPTGPYKAERLTEAVMDLSRQLGPVFKLRLNGADFVVTVDADDFRTMFHHEGRYPLRPPFLAVQQYRQKTFGSMGLVPGNGEEWYKFRSAILPLLQPHVVKAYANEHMQIASSFADYIQMKMDESSSEIVTDICQHLMKFSIEAISVTVPGKQFFSLAASSRDQVTQDIMNANTDFMEGLYETLIGLPLWKFCRTRGYRKLESSHEVIHRVLEGRLQEIKCKYRSSPEQIASVHPFLAAVFDNPTLEWKDIVMLGMETFLGGIDATTTTMAMTFHYLATNPEIQEQAYRNILAQGSAEELSFLRACIKETLRLSPTGGASSRILASDANIGGYVVPAGTLLHAFTSVTSLDVKYFAEPLKYLPERWLRGSSTSKGHPFASLPFGHGSRMCPGRRLAEQEMVLLLAEVLRRYQLASADQIQTPIGMVYRMNRIPDRPINLCFRKRKVQK</sequence>
<keyword evidence="4 8" id="KW-0479">Metal-binding</keyword>
<evidence type="ECO:0000256" key="6">
    <source>
        <dbReference type="ARBA" id="ARBA00023004"/>
    </source>
</evidence>
<comment type="caution">
    <text evidence="10">The sequence shown here is derived from an EMBL/GenBank/DDBJ whole genome shotgun (WGS) entry which is preliminary data.</text>
</comment>
<comment type="cofactor">
    <cofactor evidence="1 8">
        <name>heme</name>
        <dbReference type="ChEBI" id="CHEBI:30413"/>
    </cofactor>
</comment>
<dbReference type="PRINTS" id="PR00463">
    <property type="entry name" value="EP450I"/>
</dbReference>
<keyword evidence="6 8" id="KW-0408">Iron</keyword>
<dbReference type="Pfam" id="PF00067">
    <property type="entry name" value="p450"/>
    <property type="match status" value="1"/>
</dbReference>
<feature type="binding site" description="axial binding residue" evidence="8">
    <location>
        <position position="451"/>
    </location>
    <ligand>
        <name>heme</name>
        <dbReference type="ChEBI" id="CHEBI:30413"/>
    </ligand>
    <ligandPart>
        <name>Fe</name>
        <dbReference type="ChEBI" id="CHEBI:18248"/>
    </ligandPart>
</feature>
<dbReference type="PRINTS" id="PR00385">
    <property type="entry name" value="P450"/>
</dbReference>
<dbReference type="PANTHER" id="PTHR24279:SF120">
    <property type="entry name" value="CYTOCHROME P450"/>
    <property type="match status" value="1"/>
</dbReference>
<keyword evidence="5 9" id="KW-0560">Oxidoreductase</keyword>
<gene>
    <name evidence="10" type="ORF">Cfor_07878</name>
</gene>
<proteinExistence type="inferred from homology"/>
<protein>
    <recommendedName>
        <fullName evidence="12">Cytochrome P450</fullName>
    </recommendedName>
</protein>
<dbReference type="AlphaFoldDB" id="A0A6L2PCI4"/>
<evidence type="ECO:0008006" key="12">
    <source>
        <dbReference type="Google" id="ProtNLM"/>
    </source>
</evidence>
<keyword evidence="3 8" id="KW-0349">Heme</keyword>
<dbReference type="PANTHER" id="PTHR24279">
    <property type="entry name" value="CYTOCHROME P450"/>
    <property type="match status" value="1"/>
</dbReference>
<dbReference type="InterPro" id="IPR050479">
    <property type="entry name" value="CYP11_CYP27_families"/>
</dbReference>
<dbReference type="InterPro" id="IPR001128">
    <property type="entry name" value="Cyt_P450"/>
</dbReference>
<dbReference type="InterPro" id="IPR017972">
    <property type="entry name" value="Cyt_P450_CS"/>
</dbReference>
<dbReference type="PROSITE" id="PS00086">
    <property type="entry name" value="CYTOCHROME_P450"/>
    <property type="match status" value="1"/>
</dbReference>
<evidence type="ECO:0000256" key="4">
    <source>
        <dbReference type="ARBA" id="ARBA00022723"/>
    </source>
</evidence>
<keyword evidence="11" id="KW-1185">Reference proteome</keyword>
<dbReference type="Gene3D" id="1.10.630.10">
    <property type="entry name" value="Cytochrome P450"/>
    <property type="match status" value="1"/>
</dbReference>
<evidence type="ECO:0000313" key="10">
    <source>
        <dbReference type="EMBL" id="GFG28245.1"/>
    </source>
</evidence>
<dbReference type="GO" id="GO:0004497">
    <property type="term" value="F:monooxygenase activity"/>
    <property type="evidence" value="ECO:0007669"/>
    <property type="project" value="UniProtKB-KW"/>
</dbReference>
<dbReference type="CDD" id="cd11054">
    <property type="entry name" value="CYP24A1-like"/>
    <property type="match status" value="1"/>
</dbReference>
<evidence type="ECO:0000313" key="11">
    <source>
        <dbReference type="Proteomes" id="UP000502823"/>
    </source>
</evidence>
<evidence type="ECO:0000256" key="1">
    <source>
        <dbReference type="ARBA" id="ARBA00001971"/>
    </source>
</evidence>
<evidence type="ECO:0000256" key="2">
    <source>
        <dbReference type="ARBA" id="ARBA00010617"/>
    </source>
</evidence>
<keyword evidence="7 9" id="KW-0503">Monooxygenase</keyword>
<dbReference type="GO" id="GO:0005506">
    <property type="term" value="F:iron ion binding"/>
    <property type="evidence" value="ECO:0007669"/>
    <property type="project" value="InterPro"/>
</dbReference>
<accession>A0A6L2PCI4</accession>
<organism evidence="10 11">
    <name type="scientific">Coptotermes formosanus</name>
    <name type="common">Formosan subterranean termite</name>
    <dbReference type="NCBI Taxonomy" id="36987"/>
    <lineage>
        <taxon>Eukaryota</taxon>
        <taxon>Metazoa</taxon>
        <taxon>Ecdysozoa</taxon>
        <taxon>Arthropoda</taxon>
        <taxon>Hexapoda</taxon>
        <taxon>Insecta</taxon>
        <taxon>Pterygota</taxon>
        <taxon>Neoptera</taxon>
        <taxon>Polyneoptera</taxon>
        <taxon>Dictyoptera</taxon>
        <taxon>Blattodea</taxon>
        <taxon>Blattoidea</taxon>
        <taxon>Termitoidae</taxon>
        <taxon>Rhinotermitidae</taxon>
        <taxon>Coptotermes</taxon>
    </lineage>
</organism>
<dbReference type="GO" id="GO:0020037">
    <property type="term" value="F:heme binding"/>
    <property type="evidence" value="ECO:0007669"/>
    <property type="project" value="InterPro"/>
</dbReference>
<dbReference type="SUPFAM" id="SSF48264">
    <property type="entry name" value="Cytochrome P450"/>
    <property type="match status" value="1"/>
</dbReference>
<evidence type="ECO:0000256" key="8">
    <source>
        <dbReference type="PIRSR" id="PIRSR602401-1"/>
    </source>
</evidence>
<evidence type="ECO:0000256" key="7">
    <source>
        <dbReference type="ARBA" id="ARBA00023033"/>
    </source>
</evidence>
<evidence type="ECO:0000256" key="3">
    <source>
        <dbReference type="ARBA" id="ARBA00022617"/>
    </source>
</evidence>
<dbReference type="InParanoid" id="A0A6L2PCI4"/>
<evidence type="ECO:0000256" key="9">
    <source>
        <dbReference type="RuleBase" id="RU000461"/>
    </source>
</evidence>
<dbReference type="InterPro" id="IPR002401">
    <property type="entry name" value="Cyt_P450_E_grp-I"/>
</dbReference>
<dbReference type="Proteomes" id="UP000502823">
    <property type="component" value="Unassembled WGS sequence"/>
</dbReference>